<dbReference type="Pfam" id="PF00672">
    <property type="entry name" value="HAMP"/>
    <property type="match status" value="1"/>
</dbReference>
<dbReference type="EC" id="2.7.13.3" evidence="3"/>
<evidence type="ECO:0000256" key="7">
    <source>
        <dbReference type="ARBA" id="ARBA00022692"/>
    </source>
</evidence>
<dbReference type="EMBL" id="RAQO01000012">
    <property type="protein sequence ID" value="RKF13131.1"/>
    <property type="molecule type" value="Genomic_DNA"/>
</dbReference>
<dbReference type="InterPro" id="IPR036890">
    <property type="entry name" value="HATPase_C_sf"/>
</dbReference>
<comment type="caution">
    <text evidence="17">The sequence shown here is derived from an EMBL/GenBank/DDBJ whole genome shotgun (WGS) entry which is preliminary data.</text>
</comment>
<organism evidence="17 18">
    <name type="scientific">Alginatibacterium sediminis</name>
    <dbReference type="NCBI Taxonomy" id="2164068"/>
    <lineage>
        <taxon>Bacteria</taxon>
        <taxon>Pseudomonadati</taxon>
        <taxon>Pseudomonadota</taxon>
        <taxon>Gammaproteobacteria</taxon>
        <taxon>Alteromonadales</taxon>
        <taxon>Alteromonadaceae</taxon>
        <taxon>Alginatibacterium</taxon>
    </lineage>
</organism>
<dbReference type="GO" id="GO:0005886">
    <property type="term" value="C:plasma membrane"/>
    <property type="evidence" value="ECO:0007669"/>
    <property type="project" value="UniProtKB-SubCell"/>
</dbReference>
<evidence type="ECO:0000256" key="6">
    <source>
        <dbReference type="ARBA" id="ARBA00022679"/>
    </source>
</evidence>
<feature type="domain" description="HAMP" evidence="16">
    <location>
        <begin position="180"/>
        <end position="233"/>
    </location>
</feature>
<dbReference type="CDD" id="cd06225">
    <property type="entry name" value="HAMP"/>
    <property type="match status" value="1"/>
</dbReference>
<evidence type="ECO:0000256" key="2">
    <source>
        <dbReference type="ARBA" id="ARBA00004651"/>
    </source>
</evidence>
<evidence type="ECO:0000256" key="4">
    <source>
        <dbReference type="ARBA" id="ARBA00022475"/>
    </source>
</evidence>
<evidence type="ECO:0000313" key="17">
    <source>
        <dbReference type="EMBL" id="RKF13131.1"/>
    </source>
</evidence>
<gene>
    <name evidence="17" type="ORF">DBZ36_18875</name>
</gene>
<dbReference type="GO" id="GO:0005524">
    <property type="term" value="F:ATP binding"/>
    <property type="evidence" value="ECO:0007669"/>
    <property type="project" value="UniProtKB-KW"/>
</dbReference>
<name>A0A420E689_9ALTE</name>
<dbReference type="SUPFAM" id="SSF47384">
    <property type="entry name" value="Homodimeric domain of signal transducing histidine kinase"/>
    <property type="match status" value="1"/>
</dbReference>
<evidence type="ECO:0000256" key="14">
    <source>
        <dbReference type="SAM" id="Phobius"/>
    </source>
</evidence>
<dbReference type="CDD" id="cd00082">
    <property type="entry name" value="HisKA"/>
    <property type="match status" value="1"/>
</dbReference>
<dbReference type="Pfam" id="PF00512">
    <property type="entry name" value="HisKA"/>
    <property type="match status" value="1"/>
</dbReference>
<dbReference type="InterPro" id="IPR050398">
    <property type="entry name" value="HssS/ArlS-like"/>
</dbReference>
<evidence type="ECO:0000256" key="9">
    <source>
        <dbReference type="ARBA" id="ARBA00022777"/>
    </source>
</evidence>
<evidence type="ECO:0000256" key="3">
    <source>
        <dbReference type="ARBA" id="ARBA00012438"/>
    </source>
</evidence>
<dbReference type="SMART" id="SM00304">
    <property type="entry name" value="HAMP"/>
    <property type="match status" value="1"/>
</dbReference>
<keyword evidence="7 14" id="KW-0812">Transmembrane</keyword>
<keyword evidence="13 14" id="KW-0472">Membrane</keyword>
<keyword evidence="18" id="KW-1185">Reference proteome</keyword>
<keyword evidence="8" id="KW-0547">Nucleotide-binding</keyword>
<evidence type="ECO:0000259" key="16">
    <source>
        <dbReference type="PROSITE" id="PS50885"/>
    </source>
</evidence>
<keyword evidence="5" id="KW-0597">Phosphoprotein</keyword>
<dbReference type="PANTHER" id="PTHR45528">
    <property type="entry name" value="SENSOR HISTIDINE KINASE CPXA"/>
    <property type="match status" value="1"/>
</dbReference>
<dbReference type="InterPro" id="IPR003594">
    <property type="entry name" value="HATPase_dom"/>
</dbReference>
<dbReference type="Proteomes" id="UP000286482">
    <property type="component" value="Unassembled WGS sequence"/>
</dbReference>
<keyword evidence="10" id="KW-0067">ATP-binding</keyword>
<accession>A0A420E689</accession>
<comment type="subcellular location">
    <subcellularLocation>
        <location evidence="2">Cell membrane</location>
        <topology evidence="2">Multi-pass membrane protein</topology>
    </subcellularLocation>
</comment>
<dbReference type="Pfam" id="PF02518">
    <property type="entry name" value="HATPase_c"/>
    <property type="match status" value="1"/>
</dbReference>
<feature type="transmembrane region" description="Helical" evidence="14">
    <location>
        <begin position="160"/>
        <end position="179"/>
    </location>
</feature>
<dbReference type="InterPro" id="IPR003660">
    <property type="entry name" value="HAMP_dom"/>
</dbReference>
<dbReference type="SMART" id="SM00387">
    <property type="entry name" value="HATPase_c"/>
    <property type="match status" value="1"/>
</dbReference>
<evidence type="ECO:0000313" key="18">
    <source>
        <dbReference type="Proteomes" id="UP000286482"/>
    </source>
</evidence>
<evidence type="ECO:0000256" key="12">
    <source>
        <dbReference type="ARBA" id="ARBA00023012"/>
    </source>
</evidence>
<feature type="domain" description="Histidine kinase" evidence="15">
    <location>
        <begin position="241"/>
        <end position="447"/>
    </location>
</feature>
<dbReference type="PROSITE" id="PS50109">
    <property type="entry name" value="HIS_KIN"/>
    <property type="match status" value="1"/>
</dbReference>
<evidence type="ECO:0000256" key="1">
    <source>
        <dbReference type="ARBA" id="ARBA00000085"/>
    </source>
</evidence>
<dbReference type="InterPro" id="IPR036097">
    <property type="entry name" value="HisK_dim/P_sf"/>
</dbReference>
<dbReference type="Gene3D" id="3.30.565.10">
    <property type="entry name" value="Histidine kinase-like ATPase, C-terminal domain"/>
    <property type="match status" value="1"/>
</dbReference>
<feature type="transmembrane region" description="Helical" evidence="14">
    <location>
        <begin position="12"/>
        <end position="32"/>
    </location>
</feature>
<keyword evidence="4" id="KW-1003">Cell membrane</keyword>
<evidence type="ECO:0000259" key="15">
    <source>
        <dbReference type="PROSITE" id="PS50109"/>
    </source>
</evidence>
<dbReference type="PROSITE" id="PS50885">
    <property type="entry name" value="HAMP"/>
    <property type="match status" value="1"/>
</dbReference>
<dbReference type="Gene3D" id="1.10.287.130">
    <property type="match status" value="1"/>
</dbReference>
<evidence type="ECO:0000256" key="11">
    <source>
        <dbReference type="ARBA" id="ARBA00022989"/>
    </source>
</evidence>
<dbReference type="PANTHER" id="PTHR45528:SF1">
    <property type="entry name" value="SENSOR HISTIDINE KINASE CPXA"/>
    <property type="match status" value="1"/>
</dbReference>
<dbReference type="Gene3D" id="6.10.340.10">
    <property type="match status" value="1"/>
</dbReference>
<proteinExistence type="predicted"/>
<keyword evidence="9" id="KW-0418">Kinase</keyword>
<evidence type="ECO:0000256" key="13">
    <source>
        <dbReference type="ARBA" id="ARBA00023136"/>
    </source>
</evidence>
<protein>
    <recommendedName>
        <fullName evidence="3">histidine kinase</fullName>
        <ecNumber evidence="3">2.7.13.3</ecNumber>
    </recommendedName>
</protein>
<dbReference type="InterPro" id="IPR004358">
    <property type="entry name" value="Sig_transdc_His_kin-like_C"/>
</dbReference>
<dbReference type="GO" id="GO:0000155">
    <property type="term" value="F:phosphorelay sensor kinase activity"/>
    <property type="evidence" value="ECO:0007669"/>
    <property type="project" value="InterPro"/>
</dbReference>
<dbReference type="SUPFAM" id="SSF55874">
    <property type="entry name" value="ATPase domain of HSP90 chaperone/DNA topoisomerase II/histidine kinase"/>
    <property type="match status" value="1"/>
</dbReference>
<dbReference type="SUPFAM" id="SSF158472">
    <property type="entry name" value="HAMP domain-like"/>
    <property type="match status" value="1"/>
</dbReference>
<dbReference type="RefSeq" id="WP_120356544.1">
    <property type="nucleotide sequence ID" value="NZ_RAQO01000012.1"/>
</dbReference>
<evidence type="ECO:0000256" key="5">
    <source>
        <dbReference type="ARBA" id="ARBA00022553"/>
    </source>
</evidence>
<dbReference type="FunFam" id="3.30.565.10:FF:000011">
    <property type="entry name" value="Sensor histidine kinase CpxA"/>
    <property type="match status" value="1"/>
</dbReference>
<evidence type="ECO:0000256" key="8">
    <source>
        <dbReference type="ARBA" id="ARBA00022741"/>
    </source>
</evidence>
<dbReference type="PRINTS" id="PR00344">
    <property type="entry name" value="BCTRLSENSOR"/>
</dbReference>
<dbReference type="AlphaFoldDB" id="A0A420E689"/>
<dbReference type="InterPro" id="IPR005467">
    <property type="entry name" value="His_kinase_dom"/>
</dbReference>
<sequence length="447" mass="50010">MVLKKLPAFNGLFVKIFLAFWAILLITSWLTISIARHASVDNFVAPSWATQRANSALSMIQLNPEFIDAKFPNMFAQKYGRAHIVSLEGEFLNKRGVRRNTRRFIANHSDPMDPRVALIDNNIVIGPYQVSVRSSPSLFYLEKRATDEQLQAFTKLSPPLWALVGVAILFSFVLIYLLTNHFVKPLRQLQSAANRISMGKLQTRLPQLKRGDEIGQLGESLERMLSALNSAISNQQRLLSDISHELRSPLTRLNMAVALHRKRSESTPEIARIERESARLEEMIAALLSLSRSQINAEQSSLELPDLLQDIIEDCEFEASQLQKQFVHSSCPQVIVHCYPNLLASAVENICRNALKYASHKVELEITTDNQQLNIIVKDDGPGLPEAELVDIFRPFYRSGEARDRDSGGVGLGLAIAESAVVQHSGQISARNRTQKGLALTITIPLQ</sequence>
<keyword evidence="6" id="KW-0808">Transferase</keyword>
<keyword evidence="11 14" id="KW-1133">Transmembrane helix</keyword>
<dbReference type="InterPro" id="IPR003661">
    <property type="entry name" value="HisK_dim/P_dom"/>
</dbReference>
<evidence type="ECO:0000256" key="10">
    <source>
        <dbReference type="ARBA" id="ARBA00022840"/>
    </source>
</evidence>
<dbReference type="SMART" id="SM00388">
    <property type="entry name" value="HisKA"/>
    <property type="match status" value="1"/>
</dbReference>
<comment type="catalytic activity">
    <reaction evidence="1">
        <text>ATP + protein L-histidine = ADP + protein N-phospho-L-histidine.</text>
        <dbReference type="EC" id="2.7.13.3"/>
    </reaction>
</comment>
<keyword evidence="12" id="KW-0902">Two-component regulatory system</keyword>
<reference evidence="17 18" key="1">
    <citation type="submission" date="2018-09" db="EMBL/GenBank/DDBJ databases">
        <authorList>
            <person name="Wang Z."/>
        </authorList>
    </citation>
    <scope>NUCLEOTIDE SEQUENCE [LARGE SCALE GENOMIC DNA]</scope>
    <source>
        <strain evidence="17 18">ALS 81</strain>
    </source>
</reference>